<reference evidence="1" key="1">
    <citation type="submission" date="2023-07" db="EMBL/GenBank/DDBJ databases">
        <title>Black Yeasts Isolated from many extreme environments.</title>
        <authorList>
            <person name="Coleine C."/>
            <person name="Stajich J.E."/>
            <person name="Selbmann L."/>
        </authorList>
    </citation>
    <scope>NUCLEOTIDE SEQUENCE</scope>
    <source>
        <strain evidence="1">CCFEE 5485</strain>
    </source>
</reference>
<protein>
    <submittedName>
        <fullName evidence="1">Uncharacterized protein</fullName>
    </submittedName>
</protein>
<dbReference type="InterPro" id="IPR053175">
    <property type="entry name" value="DHMBA_Reg_Transcription_Factor"/>
</dbReference>
<comment type="caution">
    <text evidence="1">The sequence shown here is derived from an EMBL/GenBank/DDBJ whole genome shotgun (WGS) entry which is preliminary data.</text>
</comment>
<evidence type="ECO:0000313" key="1">
    <source>
        <dbReference type="EMBL" id="KAK3679970.1"/>
    </source>
</evidence>
<evidence type="ECO:0000313" key="2">
    <source>
        <dbReference type="Proteomes" id="UP001274830"/>
    </source>
</evidence>
<dbReference type="Proteomes" id="UP001274830">
    <property type="component" value="Unassembled WGS sequence"/>
</dbReference>
<keyword evidence="2" id="KW-1185">Reference proteome</keyword>
<proteinExistence type="predicted"/>
<gene>
    <name evidence="1" type="ORF">LTR78_000347</name>
</gene>
<organism evidence="1 2">
    <name type="scientific">Recurvomyces mirabilis</name>
    <dbReference type="NCBI Taxonomy" id="574656"/>
    <lineage>
        <taxon>Eukaryota</taxon>
        <taxon>Fungi</taxon>
        <taxon>Dikarya</taxon>
        <taxon>Ascomycota</taxon>
        <taxon>Pezizomycotina</taxon>
        <taxon>Dothideomycetes</taxon>
        <taxon>Dothideomycetidae</taxon>
        <taxon>Mycosphaerellales</taxon>
        <taxon>Teratosphaeriaceae</taxon>
        <taxon>Recurvomyces</taxon>
    </lineage>
</organism>
<name>A0AAE1C6D7_9PEZI</name>
<dbReference type="AlphaFoldDB" id="A0AAE1C6D7"/>
<dbReference type="PANTHER" id="PTHR38791">
    <property type="entry name" value="ZN(II)2CYS6 TRANSCRIPTION FACTOR (EUROFUNG)-RELATED-RELATED"/>
    <property type="match status" value="1"/>
</dbReference>
<sequence length="279" mass="31601">MTTHSSLPSVGDGDEGDLDALILSTMLLAGYSLKACLNKAEAVPYYLRDNDVYFPPGPQRDLDVLQVRVTDLRARYAAIVKSSRSRIQVHAWSESVARLLAQFDEVHNAFVDWMQGLPMGWRYSKQRLSAKTSDTLALPAEISSEDVYTFNNITQAIVWLQYHALHLVATTLYLRLLRLNIHDEPWQTYPDPATSSQTLPQTLNKLTASFILKIPFFYHHRRLTPRKALILAWPITIAVGTKAFSDKQEAWLQSRLDGIADVTGAQILRTISQNPAFWF</sequence>
<accession>A0AAE1C6D7</accession>
<dbReference type="EMBL" id="JAUTXT010000001">
    <property type="protein sequence ID" value="KAK3679970.1"/>
    <property type="molecule type" value="Genomic_DNA"/>
</dbReference>